<name>A0A3B0MFG8_9RHOB</name>
<evidence type="ECO:0000313" key="3">
    <source>
        <dbReference type="EMBL" id="SUZ32298.1"/>
    </source>
</evidence>
<reference evidence="4" key="1">
    <citation type="submission" date="2018-08" db="EMBL/GenBank/DDBJ databases">
        <authorList>
            <person name="Rodrigo-Torres L."/>
            <person name="Arahal R. D."/>
            <person name="Lucena T."/>
        </authorList>
    </citation>
    <scope>NUCLEOTIDE SEQUENCE [LARGE SCALE GENOMIC DNA]</scope>
    <source>
        <strain evidence="4">CECT 7235</strain>
    </source>
</reference>
<evidence type="ECO:0000259" key="2">
    <source>
        <dbReference type="Pfam" id="PF05050"/>
    </source>
</evidence>
<protein>
    <recommendedName>
        <fullName evidence="2">Methyltransferase FkbM domain-containing protein</fullName>
    </recommendedName>
</protein>
<dbReference type="Proteomes" id="UP000272908">
    <property type="component" value="Unassembled WGS sequence"/>
</dbReference>
<dbReference type="InterPro" id="IPR052514">
    <property type="entry name" value="SAM-dependent_MTase"/>
</dbReference>
<dbReference type="PANTHER" id="PTHR34203:SF15">
    <property type="entry name" value="SLL1173 PROTEIN"/>
    <property type="match status" value="1"/>
</dbReference>
<dbReference type="Pfam" id="PF05050">
    <property type="entry name" value="Methyltransf_21"/>
    <property type="match status" value="1"/>
</dbReference>
<dbReference type="NCBIfam" id="TIGR01444">
    <property type="entry name" value="fkbM_fam"/>
    <property type="match status" value="1"/>
</dbReference>
<dbReference type="PANTHER" id="PTHR34203">
    <property type="entry name" value="METHYLTRANSFERASE, FKBM FAMILY PROTEIN"/>
    <property type="match status" value="1"/>
</dbReference>
<keyword evidence="4" id="KW-1185">Reference proteome</keyword>
<evidence type="ECO:0000313" key="4">
    <source>
        <dbReference type="Proteomes" id="UP000272908"/>
    </source>
</evidence>
<sequence length="257" mass="28003">MGISSFLGVVRSVVIYYNPVLMHRNQRLYSGLVQKGDLVFDVGAHVGTRARVLRRLGARVIAFEPQPVFARFLRWTLPRSVTLVEAALGQTESRAQMAVSRRHPTVSSLRDSLPDEARAMPGFEHVRWDGRAEVAVTTLDAMIARHGRPDYIKIDVEGYEAEVLSGLTQPVSLVSFEYLPGLPAPSAAVIDRLCALGAYTFNVVRGENAGFEWTDWQDAEALRAWLADQAPDSGSGDVYARLEPAPAATGAGPSQAA</sequence>
<accession>A0A3B0MFG8</accession>
<dbReference type="RefSeq" id="WP_245963929.1">
    <property type="nucleotide sequence ID" value="NZ_UIHC01000018.1"/>
</dbReference>
<dbReference type="InterPro" id="IPR029063">
    <property type="entry name" value="SAM-dependent_MTases_sf"/>
</dbReference>
<dbReference type="Gene3D" id="3.40.50.150">
    <property type="entry name" value="Vaccinia Virus protein VP39"/>
    <property type="match status" value="1"/>
</dbReference>
<proteinExistence type="predicted"/>
<evidence type="ECO:0000256" key="1">
    <source>
        <dbReference type="SAM" id="MobiDB-lite"/>
    </source>
</evidence>
<dbReference type="InterPro" id="IPR006342">
    <property type="entry name" value="FkbM_mtfrase"/>
</dbReference>
<feature type="domain" description="Methyltransferase FkbM" evidence="2">
    <location>
        <begin position="41"/>
        <end position="172"/>
    </location>
</feature>
<dbReference type="AlphaFoldDB" id="A0A3B0MFG8"/>
<dbReference type="SUPFAM" id="SSF53335">
    <property type="entry name" value="S-adenosyl-L-methionine-dependent methyltransferases"/>
    <property type="match status" value="1"/>
</dbReference>
<gene>
    <name evidence="3" type="ORF">ROE7235_02054</name>
</gene>
<dbReference type="EMBL" id="UIHC01000018">
    <property type="protein sequence ID" value="SUZ32298.1"/>
    <property type="molecule type" value="Genomic_DNA"/>
</dbReference>
<feature type="region of interest" description="Disordered" evidence="1">
    <location>
        <begin position="231"/>
        <end position="257"/>
    </location>
</feature>
<organism evidence="3 4">
    <name type="scientific">Roseinatronobacter ekhonensis</name>
    <dbReference type="NCBI Taxonomy" id="254356"/>
    <lineage>
        <taxon>Bacteria</taxon>
        <taxon>Pseudomonadati</taxon>
        <taxon>Pseudomonadota</taxon>
        <taxon>Alphaproteobacteria</taxon>
        <taxon>Rhodobacterales</taxon>
        <taxon>Paracoccaceae</taxon>
        <taxon>Roseinatronobacter</taxon>
    </lineage>
</organism>